<sequence>MENIIPVINTELLQQKANEYAMKGAEDALKEFYTSYSSPYKKAIEENLKNKGVDNTLDIPDIIGVLNEKLSQQVDEIANTAIAKTFVPMVKKFLTREDAEIRFSYILQKFIERTDFEGNDLDIEDYTVNKITKYDESPSLRDTFFSYQISNGEIGYELSFYRNKHNEKEEITVSSLPYLLDNYGKYNRRYETQQKMKISFDGGATLELPFVKGVLDDDFTSFIARLVVGNNTIVFDVEDFDEDMFPRNHCHCD</sequence>
<accession>A0ABD5B369</accession>
<organism evidence="1 2">
    <name type="scientific">Elizabethkingia miricola</name>
    <name type="common">Chryseobacterium miricola</name>
    <dbReference type="NCBI Taxonomy" id="172045"/>
    <lineage>
        <taxon>Bacteria</taxon>
        <taxon>Pseudomonadati</taxon>
        <taxon>Bacteroidota</taxon>
        <taxon>Flavobacteriia</taxon>
        <taxon>Flavobacteriales</taxon>
        <taxon>Weeksellaceae</taxon>
        <taxon>Elizabethkingia</taxon>
    </lineage>
</organism>
<dbReference type="RefSeq" id="WP_309046303.1">
    <property type="nucleotide sequence ID" value="NZ_JAUCQJ010000002.1"/>
</dbReference>
<dbReference type="AlphaFoldDB" id="A0ABD5B369"/>
<protein>
    <submittedName>
        <fullName evidence="1">Uncharacterized protein</fullName>
    </submittedName>
</protein>
<evidence type="ECO:0000313" key="2">
    <source>
        <dbReference type="Proteomes" id="UP001239265"/>
    </source>
</evidence>
<name>A0ABD5B369_ELIMR</name>
<proteinExistence type="predicted"/>
<evidence type="ECO:0000313" key="1">
    <source>
        <dbReference type="EMBL" id="MDQ8748354.1"/>
    </source>
</evidence>
<dbReference type="Proteomes" id="UP001239265">
    <property type="component" value="Unassembled WGS sequence"/>
</dbReference>
<gene>
    <name evidence="1" type="ORF">QT385_06875</name>
</gene>
<dbReference type="EMBL" id="JAUCQJ010000002">
    <property type="protein sequence ID" value="MDQ8748354.1"/>
    <property type="molecule type" value="Genomic_DNA"/>
</dbReference>
<comment type="caution">
    <text evidence="1">The sequence shown here is derived from an EMBL/GenBank/DDBJ whole genome shotgun (WGS) entry which is preliminary data.</text>
</comment>
<reference evidence="1 2" key="1">
    <citation type="submission" date="2023-06" db="EMBL/GenBank/DDBJ databases">
        <title>Nosocomial Elizabethkingia miricola genome.</title>
        <authorList>
            <person name="Morgado S."/>
            <person name="Fonseca E."/>
            <person name="Freitas F."/>
            <person name="Vicente A.C."/>
        </authorList>
    </citation>
    <scope>NUCLEOTIDE SEQUENCE [LARGE SCALE GENOMIC DNA]</scope>
    <source>
        <strain evidence="1 2">EM15</strain>
    </source>
</reference>